<evidence type="ECO:0000313" key="2">
    <source>
        <dbReference type="EMBL" id="KAH7127212.1"/>
    </source>
</evidence>
<keyword evidence="3" id="KW-1185">Reference proteome</keyword>
<comment type="caution">
    <text evidence="2">The sequence shown here is derived from an EMBL/GenBank/DDBJ whole genome shotgun (WGS) entry which is preliminary data.</text>
</comment>
<accession>A0A9P9DYA1</accession>
<feature type="compositionally biased region" description="Polar residues" evidence="1">
    <location>
        <begin position="18"/>
        <end position="31"/>
    </location>
</feature>
<dbReference type="AlphaFoldDB" id="A0A9P9DYA1"/>
<organism evidence="2 3">
    <name type="scientific">Dendryphion nanum</name>
    <dbReference type="NCBI Taxonomy" id="256645"/>
    <lineage>
        <taxon>Eukaryota</taxon>
        <taxon>Fungi</taxon>
        <taxon>Dikarya</taxon>
        <taxon>Ascomycota</taxon>
        <taxon>Pezizomycotina</taxon>
        <taxon>Dothideomycetes</taxon>
        <taxon>Pleosporomycetidae</taxon>
        <taxon>Pleosporales</taxon>
        <taxon>Torulaceae</taxon>
        <taxon>Dendryphion</taxon>
    </lineage>
</organism>
<dbReference type="Proteomes" id="UP000700596">
    <property type="component" value="Unassembled WGS sequence"/>
</dbReference>
<dbReference type="EMBL" id="JAGMWT010000006">
    <property type="protein sequence ID" value="KAH7127212.1"/>
    <property type="molecule type" value="Genomic_DNA"/>
</dbReference>
<name>A0A9P9DYA1_9PLEO</name>
<proteinExistence type="predicted"/>
<reference evidence="2" key="1">
    <citation type="journal article" date="2021" name="Nat. Commun.">
        <title>Genetic determinants of endophytism in the Arabidopsis root mycobiome.</title>
        <authorList>
            <person name="Mesny F."/>
            <person name="Miyauchi S."/>
            <person name="Thiergart T."/>
            <person name="Pickel B."/>
            <person name="Atanasova L."/>
            <person name="Karlsson M."/>
            <person name="Huettel B."/>
            <person name="Barry K.W."/>
            <person name="Haridas S."/>
            <person name="Chen C."/>
            <person name="Bauer D."/>
            <person name="Andreopoulos W."/>
            <person name="Pangilinan J."/>
            <person name="LaButti K."/>
            <person name="Riley R."/>
            <person name="Lipzen A."/>
            <person name="Clum A."/>
            <person name="Drula E."/>
            <person name="Henrissat B."/>
            <person name="Kohler A."/>
            <person name="Grigoriev I.V."/>
            <person name="Martin F.M."/>
            <person name="Hacquard S."/>
        </authorList>
    </citation>
    <scope>NUCLEOTIDE SEQUENCE</scope>
    <source>
        <strain evidence="2">MPI-CAGE-CH-0243</strain>
    </source>
</reference>
<protein>
    <recommendedName>
        <fullName evidence="4">SprT-like domain-containing protein</fullName>
    </recommendedName>
</protein>
<evidence type="ECO:0000313" key="3">
    <source>
        <dbReference type="Proteomes" id="UP000700596"/>
    </source>
</evidence>
<dbReference type="OrthoDB" id="3792500at2759"/>
<feature type="region of interest" description="Disordered" evidence="1">
    <location>
        <begin position="1"/>
        <end position="96"/>
    </location>
</feature>
<evidence type="ECO:0000256" key="1">
    <source>
        <dbReference type="SAM" id="MobiDB-lite"/>
    </source>
</evidence>
<evidence type="ECO:0008006" key="4">
    <source>
        <dbReference type="Google" id="ProtNLM"/>
    </source>
</evidence>
<sequence>MSRRHYRDDDSDDDFGTVTLSSTGRMAQTRLSLRRGQTDPTRTHVDQTYESDPYNGHFHQHRQHVRNPTQDSHAGSHDSHHGYGSTSQRGYRHVPTQDDYAGFHNPQQRHVFTSQRDYAEHRHPPTNPDPFGRIQVHPSQLPRTPARLREFVRTYGSQIMCTCDRCHPELYANCTHGPHPTINYMSPSLARRNGYEALHISNQAIISFDKSEHSLTYNQRFALQQLRTAIGHGCAALNAPDGRAIDPRLMVSIVQHLQVLFFFGVTPITFRWSAMSDRGGQTQLLQSGCMIELPPDFIVPSVLRMNPVPAYPMGVSRFATLMHESIHAFLMYWACRQCPTIRWNVGEPQQHGRTFQILAAAMERRAYRWFGVEFPFGRFNALLCHMAQNNGQEEGMVSRCDLRYYEPWHSTEEEH</sequence>
<gene>
    <name evidence="2" type="ORF">B0J11DRAFT_505918</name>
</gene>